<dbReference type="GO" id="GO:0005829">
    <property type="term" value="C:cytosol"/>
    <property type="evidence" value="ECO:0007669"/>
    <property type="project" value="TreeGrafter"/>
</dbReference>
<dbReference type="InterPro" id="IPR008144">
    <property type="entry name" value="Guanylate_kin-like_dom"/>
</dbReference>
<dbReference type="GO" id="GO:0004385">
    <property type="term" value="F:GMP kinase activity"/>
    <property type="evidence" value="ECO:0007669"/>
    <property type="project" value="UniProtKB-EC"/>
</dbReference>
<keyword evidence="6" id="KW-0067">ATP-binding</keyword>
<comment type="similarity">
    <text evidence="1">Belongs to the guanylate kinase family.</text>
</comment>
<evidence type="ECO:0000256" key="6">
    <source>
        <dbReference type="ARBA" id="ARBA00022840"/>
    </source>
</evidence>
<dbReference type="InterPro" id="IPR017665">
    <property type="entry name" value="Guanylate_kinase"/>
</dbReference>
<dbReference type="CDD" id="cd00071">
    <property type="entry name" value="GMPK"/>
    <property type="match status" value="1"/>
</dbReference>
<feature type="domain" description="Guanylate kinase-like" evidence="7">
    <location>
        <begin position="4"/>
        <end position="177"/>
    </location>
</feature>
<dbReference type="PROSITE" id="PS50052">
    <property type="entry name" value="GUANYLATE_KINASE_2"/>
    <property type="match status" value="1"/>
</dbReference>
<evidence type="ECO:0000256" key="4">
    <source>
        <dbReference type="ARBA" id="ARBA00022741"/>
    </source>
</evidence>
<keyword evidence="5" id="KW-0418">Kinase</keyword>
<evidence type="ECO:0000256" key="1">
    <source>
        <dbReference type="ARBA" id="ARBA00005790"/>
    </source>
</evidence>
<dbReference type="Gene3D" id="3.40.50.300">
    <property type="entry name" value="P-loop containing nucleotide triphosphate hydrolases"/>
    <property type="match status" value="1"/>
</dbReference>
<evidence type="ECO:0000259" key="7">
    <source>
        <dbReference type="PROSITE" id="PS50052"/>
    </source>
</evidence>
<dbReference type="EC" id="2.7.4.8" evidence="2"/>
<keyword evidence="4" id="KW-0547">Nucleotide-binding</keyword>
<sequence>MTEPLIFIVSGPGGAGKGTIVDELMARDSSLWLSKSWTTRAQREGEPGDAYVFASRQAFEERIAAGGFLEWTEFLGNLYGSPLPEVDAGRDIVLEIELNGARQVKNAHPEALVVFVRPPSREEQQRRLQGRGDPDDHVVERLRKADEEEREGAVLADFVVVNDDFERAIAEIQAYIGAARDSRR</sequence>
<dbReference type="SUPFAM" id="SSF52540">
    <property type="entry name" value="P-loop containing nucleoside triphosphate hydrolases"/>
    <property type="match status" value="1"/>
</dbReference>
<protein>
    <recommendedName>
        <fullName evidence="2">guanylate kinase</fullName>
        <ecNumber evidence="2">2.7.4.8</ecNumber>
    </recommendedName>
</protein>
<dbReference type="NCBIfam" id="TIGR03263">
    <property type="entry name" value="guanyl_kin"/>
    <property type="match status" value="1"/>
</dbReference>
<dbReference type="PANTHER" id="PTHR23117">
    <property type="entry name" value="GUANYLATE KINASE-RELATED"/>
    <property type="match status" value="1"/>
</dbReference>
<dbReference type="Gene3D" id="3.30.63.10">
    <property type="entry name" value="Guanylate Kinase phosphate binding domain"/>
    <property type="match status" value="1"/>
</dbReference>
<evidence type="ECO:0000256" key="5">
    <source>
        <dbReference type="ARBA" id="ARBA00022777"/>
    </source>
</evidence>
<dbReference type="PANTHER" id="PTHR23117:SF13">
    <property type="entry name" value="GUANYLATE KINASE"/>
    <property type="match status" value="1"/>
</dbReference>
<proteinExistence type="inferred from homology"/>
<organism evidence="8">
    <name type="scientific">freshwater metagenome</name>
    <dbReference type="NCBI Taxonomy" id="449393"/>
    <lineage>
        <taxon>unclassified sequences</taxon>
        <taxon>metagenomes</taxon>
        <taxon>ecological metagenomes</taxon>
    </lineage>
</organism>
<evidence type="ECO:0000256" key="3">
    <source>
        <dbReference type="ARBA" id="ARBA00022679"/>
    </source>
</evidence>
<dbReference type="InterPro" id="IPR008145">
    <property type="entry name" value="GK/Ca_channel_bsu"/>
</dbReference>
<dbReference type="SMART" id="SM00072">
    <property type="entry name" value="GuKc"/>
    <property type="match status" value="1"/>
</dbReference>
<dbReference type="GO" id="GO:0005524">
    <property type="term" value="F:ATP binding"/>
    <property type="evidence" value="ECO:0007669"/>
    <property type="project" value="UniProtKB-KW"/>
</dbReference>
<dbReference type="EMBL" id="CAEZTI010000009">
    <property type="protein sequence ID" value="CAB4556727.1"/>
    <property type="molecule type" value="Genomic_DNA"/>
</dbReference>
<dbReference type="Pfam" id="PF00625">
    <property type="entry name" value="Guanylate_kin"/>
    <property type="match status" value="1"/>
</dbReference>
<gene>
    <name evidence="8" type="ORF">UFOPK1619_00102</name>
</gene>
<dbReference type="InterPro" id="IPR027417">
    <property type="entry name" value="P-loop_NTPase"/>
</dbReference>
<dbReference type="AlphaFoldDB" id="A0A6J6CZ10"/>
<reference evidence="8" key="1">
    <citation type="submission" date="2020-05" db="EMBL/GenBank/DDBJ databases">
        <authorList>
            <person name="Chiriac C."/>
            <person name="Salcher M."/>
            <person name="Ghai R."/>
            <person name="Kavagutti S V."/>
        </authorList>
    </citation>
    <scope>NUCLEOTIDE SEQUENCE</scope>
</reference>
<accession>A0A6J6CZ10</accession>
<name>A0A6J6CZ10_9ZZZZ</name>
<keyword evidence="3" id="KW-0808">Transferase</keyword>
<evidence type="ECO:0000256" key="2">
    <source>
        <dbReference type="ARBA" id="ARBA00012961"/>
    </source>
</evidence>
<evidence type="ECO:0000313" key="8">
    <source>
        <dbReference type="EMBL" id="CAB4556727.1"/>
    </source>
</evidence>